<dbReference type="InterPro" id="IPR032710">
    <property type="entry name" value="NTF2-like_dom_sf"/>
</dbReference>
<proteinExistence type="predicted"/>
<gene>
    <name evidence="2" type="ORF">ACFQS8_07105</name>
</gene>
<evidence type="ECO:0000313" key="2">
    <source>
        <dbReference type="EMBL" id="MFC7291377.1"/>
    </source>
</evidence>
<name>A0ABW2IKI6_9PROT</name>
<dbReference type="EMBL" id="JBHTBR010000003">
    <property type="protein sequence ID" value="MFC7291377.1"/>
    <property type="molecule type" value="Genomic_DNA"/>
</dbReference>
<protein>
    <submittedName>
        <fullName evidence="2">Nuclear transport factor 2 family protein</fullName>
    </submittedName>
</protein>
<sequence>MAGTYKSQISKLSARLDALEGESRIRGLVARYMEICDELTPETPYDELGELFSKDAVWVGTGNKYKTAFGGHKGREEIVNFLKEYGDPKPHFSSNVHFLTSENLLVKSKTATGSWVMLQTPTFSNEQSFVLAARLNLKFKVETGKWRISQFSTTNLFGRPVEGGWHSNAPIPTPIVDKN</sequence>
<reference evidence="3" key="1">
    <citation type="journal article" date="2019" name="Int. J. Syst. Evol. Microbiol.">
        <title>The Global Catalogue of Microorganisms (GCM) 10K type strain sequencing project: providing services to taxonomists for standard genome sequencing and annotation.</title>
        <authorList>
            <consortium name="The Broad Institute Genomics Platform"/>
            <consortium name="The Broad Institute Genome Sequencing Center for Infectious Disease"/>
            <person name="Wu L."/>
            <person name="Ma J."/>
        </authorList>
    </citation>
    <scope>NUCLEOTIDE SEQUENCE [LARGE SCALE GENOMIC DNA]</scope>
    <source>
        <strain evidence="3">CCUG 51308</strain>
    </source>
</reference>
<feature type="domain" description="SnoaL-like" evidence="1">
    <location>
        <begin position="18"/>
        <end position="150"/>
    </location>
</feature>
<evidence type="ECO:0000313" key="3">
    <source>
        <dbReference type="Proteomes" id="UP001596492"/>
    </source>
</evidence>
<dbReference type="Gene3D" id="3.10.450.50">
    <property type="match status" value="1"/>
</dbReference>
<dbReference type="Pfam" id="PF13577">
    <property type="entry name" value="SnoaL_4"/>
    <property type="match status" value="1"/>
</dbReference>
<accession>A0ABW2IKI6</accession>
<keyword evidence="3" id="KW-1185">Reference proteome</keyword>
<organism evidence="2 3">
    <name type="scientific">Hirschia litorea</name>
    <dbReference type="NCBI Taxonomy" id="1199156"/>
    <lineage>
        <taxon>Bacteria</taxon>
        <taxon>Pseudomonadati</taxon>
        <taxon>Pseudomonadota</taxon>
        <taxon>Alphaproteobacteria</taxon>
        <taxon>Hyphomonadales</taxon>
        <taxon>Hyphomonadaceae</taxon>
        <taxon>Hirschia</taxon>
    </lineage>
</organism>
<dbReference type="SUPFAM" id="SSF54427">
    <property type="entry name" value="NTF2-like"/>
    <property type="match status" value="1"/>
</dbReference>
<evidence type="ECO:0000259" key="1">
    <source>
        <dbReference type="Pfam" id="PF13577"/>
    </source>
</evidence>
<dbReference type="Proteomes" id="UP001596492">
    <property type="component" value="Unassembled WGS sequence"/>
</dbReference>
<dbReference type="InterPro" id="IPR037401">
    <property type="entry name" value="SnoaL-like"/>
</dbReference>
<comment type="caution">
    <text evidence="2">The sequence shown here is derived from an EMBL/GenBank/DDBJ whole genome shotgun (WGS) entry which is preliminary data.</text>
</comment>
<dbReference type="RefSeq" id="WP_382166607.1">
    <property type="nucleotide sequence ID" value="NZ_JBHTBR010000003.1"/>
</dbReference>